<dbReference type="SUPFAM" id="SSF56059">
    <property type="entry name" value="Glutathione synthetase ATP-binding domain-like"/>
    <property type="match status" value="1"/>
</dbReference>
<dbReference type="Gene3D" id="3.30.470.20">
    <property type="entry name" value="ATP-grasp fold, B domain"/>
    <property type="match status" value="1"/>
</dbReference>
<dbReference type="GO" id="GO:0046872">
    <property type="term" value="F:metal ion binding"/>
    <property type="evidence" value="ECO:0007669"/>
    <property type="project" value="InterPro"/>
</dbReference>
<dbReference type="PROSITE" id="PS50975">
    <property type="entry name" value="ATP_GRASP"/>
    <property type="match status" value="1"/>
</dbReference>
<gene>
    <name evidence="6" type="ORF">EZJ58_4024</name>
</gene>
<dbReference type="Pfam" id="PF13535">
    <property type="entry name" value="ATP-grasp_4"/>
    <property type="match status" value="1"/>
</dbReference>
<keyword evidence="7" id="KW-1185">Reference proteome</keyword>
<reference evidence="6 7" key="1">
    <citation type="submission" date="2019-02" db="EMBL/GenBank/DDBJ databases">
        <title>Investigation of anaerobic lignin degradation for improved lignocellulosic biofuels.</title>
        <authorList>
            <person name="Deangelis K."/>
        </authorList>
    </citation>
    <scope>NUCLEOTIDE SEQUENCE [LARGE SCALE GENOMIC DNA]</scope>
    <source>
        <strain evidence="6 7">159R</strain>
    </source>
</reference>
<dbReference type="RefSeq" id="WP_132924692.1">
    <property type="nucleotide sequence ID" value="NZ_SJOI01000001.1"/>
</dbReference>
<dbReference type="Proteomes" id="UP000294555">
    <property type="component" value="Unassembled WGS sequence"/>
</dbReference>
<sequence>MYKYSANCRPVVAIVDAVSAGALVTQEMAGHYDLIHIESDVAVNALSHPRFHKHHFKAFYHWDRSQAEKCLEQIALHNPLAIIPGHESAVKLSEKIAWRINGDGNDPATTVLRRNKFLMNEAVGRAGLKTVKQAASDDPGVLKNWFRQYGQSKVVVKPLDSAGSDDVYICTNEAQVEDAARTITSKINIMHNRNEKALIQQFIEGKEHVVNTVSLNGKHKVTDVWRVSKKLSVGRNLYDFDELCPPQAPETERCIAYTLKALDAIGIVKGAGHTELILSPDGPKLIEVGARVSGAANPEAIRIATGSDQLELIRYAYTCPESFYQASERYQFIRPLRCVHAIASQTGPFSHAELRSFLETLPGFVSAVMKIAEGARLKPTTDVYSCPAAFFLTGISEQDIAQDYVRYRQWEAANL</sequence>
<evidence type="ECO:0000256" key="3">
    <source>
        <dbReference type="ARBA" id="ARBA00022840"/>
    </source>
</evidence>
<dbReference type="EMBL" id="SJOI01000001">
    <property type="protein sequence ID" value="TCL05804.1"/>
    <property type="molecule type" value="Genomic_DNA"/>
</dbReference>
<dbReference type="AlphaFoldDB" id="A0A4R1NDY9"/>
<comment type="caution">
    <text evidence="6">The sequence shown here is derived from an EMBL/GenBank/DDBJ whole genome shotgun (WGS) entry which is preliminary data.</text>
</comment>
<protein>
    <submittedName>
        <fullName evidence="6">ATP-grasp domain-containing protein</fullName>
    </submittedName>
</protein>
<keyword evidence="1" id="KW-0436">Ligase</keyword>
<keyword evidence="3 4" id="KW-0067">ATP-binding</keyword>
<dbReference type="InterPro" id="IPR011761">
    <property type="entry name" value="ATP-grasp"/>
</dbReference>
<evidence type="ECO:0000313" key="6">
    <source>
        <dbReference type="EMBL" id="TCL05804.1"/>
    </source>
</evidence>
<dbReference type="PANTHER" id="PTHR43585">
    <property type="entry name" value="FUMIPYRROLE BIOSYNTHESIS PROTEIN C"/>
    <property type="match status" value="1"/>
</dbReference>
<keyword evidence="2 4" id="KW-0547">Nucleotide-binding</keyword>
<dbReference type="GO" id="GO:0005524">
    <property type="term" value="F:ATP binding"/>
    <property type="evidence" value="ECO:0007669"/>
    <property type="project" value="UniProtKB-UniRule"/>
</dbReference>
<feature type="domain" description="ATP-grasp" evidence="5">
    <location>
        <begin position="120"/>
        <end position="318"/>
    </location>
</feature>
<dbReference type="NCBIfam" id="NF005543">
    <property type="entry name" value="PRK07206.1"/>
    <property type="match status" value="1"/>
</dbReference>
<evidence type="ECO:0000256" key="4">
    <source>
        <dbReference type="PROSITE-ProRule" id="PRU00409"/>
    </source>
</evidence>
<name>A0A4R1NDY9_9GAMM</name>
<evidence type="ECO:0000313" key="7">
    <source>
        <dbReference type="Proteomes" id="UP000294555"/>
    </source>
</evidence>
<evidence type="ECO:0000256" key="1">
    <source>
        <dbReference type="ARBA" id="ARBA00022598"/>
    </source>
</evidence>
<evidence type="ECO:0000259" key="5">
    <source>
        <dbReference type="PROSITE" id="PS50975"/>
    </source>
</evidence>
<dbReference type="GO" id="GO:0016874">
    <property type="term" value="F:ligase activity"/>
    <property type="evidence" value="ECO:0007669"/>
    <property type="project" value="UniProtKB-KW"/>
</dbReference>
<dbReference type="InterPro" id="IPR052032">
    <property type="entry name" value="ATP-dep_AA_Ligase"/>
</dbReference>
<organism evidence="6 7">
    <name type="scientific">Sodalis ligni</name>
    <dbReference type="NCBI Taxonomy" id="2697027"/>
    <lineage>
        <taxon>Bacteria</taxon>
        <taxon>Pseudomonadati</taxon>
        <taxon>Pseudomonadota</taxon>
        <taxon>Gammaproteobacteria</taxon>
        <taxon>Enterobacterales</taxon>
        <taxon>Bruguierivoracaceae</taxon>
        <taxon>Sodalis</taxon>
    </lineage>
</organism>
<accession>A0A4R1NDY9</accession>
<dbReference type="PANTHER" id="PTHR43585:SF2">
    <property type="entry name" value="ATP-GRASP ENZYME FSQD"/>
    <property type="match status" value="1"/>
</dbReference>
<dbReference type="OrthoDB" id="24041at2"/>
<proteinExistence type="predicted"/>
<evidence type="ECO:0000256" key="2">
    <source>
        <dbReference type="ARBA" id="ARBA00022741"/>
    </source>
</evidence>